<proteinExistence type="predicted"/>
<evidence type="ECO:0000313" key="2">
    <source>
        <dbReference type="Proteomes" id="UP001190700"/>
    </source>
</evidence>
<accession>A0AAE0GVG2</accession>
<keyword evidence="2" id="KW-1185">Reference proteome</keyword>
<evidence type="ECO:0000313" key="1">
    <source>
        <dbReference type="EMBL" id="KAK3284908.1"/>
    </source>
</evidence>
<comment type="caution">
    <text evidence="1">The sequence shown here is derived from an EMBL/GenBank/DDBJ whole genome shotgun (WGS) entry which is preliminary data.</text>
</comment>
<dbReference type="AlphaFoldDB" id="A0AAE0GVG2"/>
<protein>
    <submittedName>
        <fullName evidence="1">Uncharacterized protein</fullName>
    </submittedName>
</protein>
<gene>
    <name evidence="1" type="ORF">CYMTET_7458</name>
</gene>
<organism evidence="1 2">
    <name type="scientific">Cymbomonas tetramitiformis</name>
    <dbReference type="NCBI Taxonomy" id="36881"/>
    <lineage>
        <taxon>Eukaryota</taxon>
        <taxon>Viridiplantae</taxon>
        <taxon>Chlorophyta</taxon>
        <taxon>Pyramimonadophyceae</taxon>
        <taxon>Pyramimonadales</taxon>
        <taxon>Pyramimonadaceae</taxon>
        <taxon>Cymbomonas</taxon>
    </lineage>
</organism>
<reference evidence="1 2" key="1">
    <citation type="journal article" date="2015" name="Genome Biol. Evol.">
        <title>Comparative Genomics of a Bacterivorous Green Alga Reveals Evolutionary Causalities and Consequences of Phago-Mixotrophic Mode of Nutrition.</title>
        <authorList>
            <person name="Burns J.A."/>
            <person name="Paasch A."/>
            <person name="Narechania A."/>
            <person name="Kim E."/>
        </authorList>
    </citation>
    <scope>NUCLEOTIDE SEQUENCE [LARGE SCALE GENOMIC DNA]</scope>
    <source>
        <strain evidence="1 2">PLY_AMNH</strain>
    </source>
</reference>
<sequence length="151" mass="17730">MKTKEFEALFETYEIYSDNAKFAIEELMEVGQLYASMNPEAFTELIQVSQPTLDVDLVQEHAMALRKRIFCESVRHSLDVKCPTTDIWIAQLESLYTRKLSWNILGFNAMWMEDEFDKLLRLYGEGEFLDDILMCRRNYMTKERAGTSLDT</sequence>
<dbReference type="EMBL" id="LGRX02002090">
    <property type="protein sequence ID" value="KAK3284908.1"/>
    <property type="molecule type" value="Genomic_DNA"/>
</dbReference>
<name>A0AAE0GVG2_9CHLO</name>
<dbReference type="Proteomes" id="UP001190700">
    <property type="component" value="Unassembled WGS sequence"/>
</dbReference>